<sequence length="439" mass="49253">MAYLLSYRQVKAPGRYGVEGRKIKAALPPLVGLETALEKLKPILKPDLSEVLDGSLDAVREALPLLLWDILNLLLTDARGAFRIYGTSITLTLPDGRIPQIARQVKANLYLDATSLPKVLATRLDIPVSELLVCKLDQPKGRNLRHIQVSGFGKCGRDRAKSTNDRLQKVHSGILANAAERLPEGKFDWAIADFKGNQFDSQIEHLVNSRGSNAIAGYQVLIQHGLPKINLGAVQDEYDCLRSPDFTFEQYYQQRCDEAFLQGAGRLRADRYPDKDFLIYWIAEEPLPFEAEQVRAADLNPEADLASVRLWRKIDQQVRQALKADGKFPLQESVAIWFDCSAAWISQLAERFAGGWRNFKKVALSLLAPPAPDKTDLTEAEAEVKQAVVTALKRRPAEFVEIFTTIVGAVGWSSWLRIVSRLDRLLRLEILDQILEVFV</sequence>
<proteinExistence type="predicted"/>
<accession>A0A951P7N0</accession>
<organism evidence="1 2">
    <name type="scientific">Pegethrix bostrychoides GSE-TBD4-15B</name>
    <dbReference type="NCBI Taxonomy" id="2839662"/>
    <lineage>
        <taxon>Bacteria</taxon>
        <taxon>Bacillati</taxon>
        <taxon>Cyanobacteriota</taxon>
        <taxon>Cyanophyceae</taxon>
        <taxon>Oculatellales</taxon>
        <taxon>Oculatellaceae</taxon>
        <taxon>Pegethrix</taxon>
    </lineage>
</organism>
<dbReference type="Proteomes" id="UP000707356">
    <property type="component" value="Unassembled WGS sequence"/>
</dbReference>
<comment type="caution">
    <text evidence="1">The sequence shown here is derived from an EMBL/GenBank/DDBJ whole genome shotgun (WGS) entry which is preliminary data.</text>
</comment>
<name>A0A951P7N0_9CYAN</name>
<reference evidence="1" key="1">
    <citation type="submission" date="2021-05" db="EMBL/GenBank/DDBJ databases">
        <authorList>
            <person name="Pietrasiak N."/>
            <person name="Ward R."/>
            <person name="Stajich J.E."/>
            <person name="Kurbessoian T."/>
        </authorList>
    </citation>
    <scope>NUCLEOTIDE SEQUENCE</scope>
    <source>
        <strain evidence="1">GSE-TBD4-15B</strain>
    </source>
</reference>
<evidence type="ECO:0000313" key="1">
    <source>
        <dbReference type="EMBL" id="MBW4463990.1"/>
    </source>
</evidence>
<reference evidence="1" key="2">
    <citation type="journal article" date="2022" name="Microbiol. Resour. Announc.">
        <title>Metagenome Sequencing to Explore Phylogenomics of Terrestrial Cyanobacteria.</title>
        <authorList>
            <person name="Ward R.D."/>
            <person name="Stajich J.E."/>
            <person name="Johansen J.R."/>
            <person name="Huntemann M."/>
            <person name="Clum A."/>
            <person name="Foster B."/>
            <person name="Foster B."/>
            <person name="Roux S."/>
            <person name="Palaniappan K."/>
            <person name="Varghese N."/>
            <person name="Mukherjee S."/>
            <person name="Reddy T.B.K."/>
            <person name="Daum C."/>
            <person name="Copeland A."/>
            <person name="Chen I.A."/>
            <person name="Ivanova N.N."/>
            <person name="Kyrpides N.C."/>
            <person name="Shapiro N."/>
            <person name="Eloe-Fadrosh E.A."/>
            <person name="Pietrasiak N."/>
        </authorList>
    </citation>
    <scope>NUCLEOTIDE SEQUENCE</scope>
    <source>
        <strain evidence="1">GSE-TBD4-15B</strain>
    </source>
</reference>
<evidence type="ECO:0000313" key="2">
    <source>
        <dbReference type="Proteomes" id="UP000707356"/>
    </source>
</evidence>
<dbReference type="AlphaFoldDB" id="A0A951P7N0"/>
<protein>
    <submittedName>
        <fullName evidence="1">Uncharacterized protein</fullName>
    </submittedName>
</protein>
<dbReference type="EMBL" id="JAHHHV010000003">
    <property type="protein sequence ID" value="MBW4463990.1"/>
    <property type="molecule type" value="Genomic_DNA"/>
</dbReference>
<gene>
    <name evidence="1" type="ORF">KME07_00930</name>
</gene>